<keyword evidence="2" id="KW-1133">Transmembrane helix</keyword>
<evidence type="ECO:0000313" key="3">
    <source>
        <dbReference type="EMBL" id="VDN42341.1"/>
    </source>
</evidence>
<accession>A0A3P7PHJ4</accession>
<sequence length="120" mass="12097">MPLTEMIRAGGGPSTASIGASSATGGSRGTGSSSAAAMATAACVFLSFLASSSSSLVTAPASTYSVPSVPDTSVAGMCLTYYVLLYVFRCFSHQLGHFLCLFAFVLVVGQPLAAATHHLP</sequence>
<feature type="region of interest" description="Disordered" evidence="1">
    <location>
        <begin position="1"/>
        <end position="33"/>
    </location>
</feature>
<dbReference type="AlphaFoldDB" id="A0A3P7PHJ4"/>
<feature type="compositionally biased region" description="Low complexity" evidence="1">
    <location>
        <begin position="14"/>
        <end position="33"/>
    </location>
</feature>
<gene>
    <name evidence="3" type="ORF">DILT_LOCUS18798</name>
</gene>
<feature type="transmembrane region" description="Helical" evidence="2">
    <location>
        <begin position="98"/>
        <end position="119"/>
    </location>
</feature>
<name>A0A3P7PHJ4_DIBLA</name>
<keyword evidence="4" id="KW-1185">Reference proteome</keyword>
<keyword evidence="2" id="KW-0472">Membrane</keyword>
<protein>
    <submittedName>
        <fullName evidence="3">Uncharacterized protein</fullName>
    </submittedName>
</protein>
<feature type="transmembrane region" description="Helical" evidence="2">
    <location>
        <begin position="73"/>
        <end position="91"/>
    </location>
</feature>
<keyword evidence="2" id="KW-0812">Transmembrane</keyword>
<dbReference type="EMBL" id="UYRU01104371">
    <property type="protein sequence ID" value="VDN42341.1"/>
    <property type="molecule type" value="Genomic_DNA"/>
</dbReference>
<dbReference type="Proteomes" id="UP000281553">
    <property type="component" value="Unassembled WGS sequence"/>
</dbReference>
<feature type="transmembrane region" description="Helical" evidence="2">
    <location>
        <begin position="35"/>
        <end position="53"/>
    </location>
</feature>
<proteinExistence type="predicted"/>
<organism evidence="3 4">
    <name type="scientific">Dibothriocephalus latus</name>
    <name type="common">Fish tapeworm</name>
    <name type="synonym">Diphyllobothrium latum</name>
    <dbReference type="NCBI Taxonomy" id="60516"/>
    <lineage>
        <taxon>Eukaryota</taxon>
        <taxon>Metazoa</taxon>
        <taxon>Spiralia</taxon>
        <taxon>Lophotrochozoa</taxon>
        <taxon>Platyhelminthes</taxon>
        <taxon>Cestoda</taxon>
        <taxon>Eucestoda</taxon>
        <taxon>Diphyllobothriidea</taxon>
        <taxon>Diphyllobothriidae</taxon>
        <taxon>Dibothriocephalus</taxon>
    </lineage>
</organism>
<evidence type="ECO:0000313" key="4">
    <source>
        <dbReference type="Proteomes" id="UP000281553"/>
    </source>
</evidence>
<reference evidence="3 4" key="1">
    <citation type="submission" date="2018-11" db="EMBL/GenBank/DDBJ databases">
        <authorList>
            <consortium name="Pathogen Informatics"/>
        </authorList>
    </citation>
    <scope>NUCLEOTIDE SEQUENCE [LARGE SCALE GENOMIC DNA]</scope>
</reference>
<evidence type="ECO:0000256" key="2">
    <source>
        <dbReference type="SAM" id="Phobius"/>
    </source>
</evidence>
<evidence type="ECO:0000256" key="1">
    <source>
        <dbReference type="SAM" id="MobiDB-lite"/>
    </source>
</evidence>